<dbReference type="SUPFAM" id="SSF53448">
    <property type="entry name" value="Nucleotide-diphospho-sugar transferases"/>
    <property type="match status" value="1"/>
</dbReference>
<protein>
    <submittedName>
        <fullName evidence="10">Glycosyltransferase family 8 protein</fullName>
    </submittedName>
</protein>
<proteinExistence type="inferred from homology"/>
<dbReference type="Pfam" id="PF08437">
    <property type="entry name" value="Glyco_transf_8C"/>
    <property type="match status" value="1"/>
</dbReference>
<reference evidence="10 11" key="1">
    <citation type="submission" date="2018-10" db="EMBL/GenBank/DDBJ databases">
        <title>Horizontal transference of carbapenem resistance between Klebsiella pneumoniae and Kluyvera ascorbata during abdominal infection: a case report.</title>
        <authorList>
            <person name="Raro O.H.F."/>
            <person name="Lima-Morales D."/>
            <person name="Barth A.L."/>
            <person name="Paim T.G.S."/>
            <person name="Mott M.P."/>
            <person name="Riche C.V.W."/>
            <person name="Teixeira U.F."/>
            <person name="Waechter F."/>
            <person name="Dias C.A.G."/>
        </authorList>
    </citation>
    <scope>NUCLEOTIDE SEQUENCE [LARGE SCALE GENOMIC DNA]</scope>
    <source>
        <strain evidence="10 11">OT2</strain>
    </source>
</reference>
<comment type="caution">
    <text evidence="10">The sequence shown here is derived from an EMBL/GenBank/DDBJ whole genome shotgun (WGS) entry which is preliminary data.</text>
</comment>
<dbReference type="CDD" id="cd04194">
    <property type="entry name" value="GT8_A4GalT_like"/>
    <property type="match status" value="1"/>
</dbReference>
<evidence type="ECO:0000256" key="7">
    <source>
        <dbReference type="ARBA" id="ARBA00022842"/>
    </source>
</evidence>
<evidence type="ECO:0000256" key="4">
    <source>
        <dbReference type="ARBA" id="ARBA00022676"/>
    </source>
</evidence>
<accession>A0A3N2S6U6</accession>
<feature type="domain" description="Glycosyl transferase family 8 C-terminal" evidence="9">
    <location>
        <begin position="280"/>
        <end position="336"/>
    </location>
</feature>
<dbReference type="EMBL" id="RHFN01000007">
    <property type="protein sequence ID" value="ROU15328.1"/>
    <property type="molecule type" value="Genomic_DNA"/>
</dbReference>
<dbReference type="Proteomes" id="UP000268051">
    <property type="component" value="Unassembled WGS sequence"/>
</dbReference>
<dbReference type="PANTHER" id="PTHR13778">
    <property type="entry name" value="GLYCOSYLTRANSFERASE 8 DOMAIN-CONTAINING PROTEIN"/>
    <property type="match status" value="1"/>
</dbReference>
<evidence type="ECO:0000256" key="6">
    <source>
        <dbReference type="ARBA" id="ARBA00022723"/>
    </source>
</evidence>
<keyword evidence="6" id="KW-0479">Metal-binding</keyword>
<sequence>MELLTQFIKKEHSFTPETFSDNRDNYFHIAYGTDTNYQMGAAISIASILENNKESTNKYCIHIFTDVISSEYATRMKSISQQYGACILLYTVDEKVLEKLPASTVWPLSIYYRLLAFDFLSEETDKLLYLDSDIICKNNIYELESLELGDSFAAVVPDVDYTQKKNQQRLEIDFQGRYFNSGVILANLHQWKVNDCSTEIFSLIERESDSGKLKYPDQDALNIIFLGHLIYLDRKYNAIFPLKTEFEKKDKNNYKKYISDETIFIHYTGITKPWHVWADYDSSMYFRHIYALTPWKDEEYLRSKSIVEYREEYKHYLYQRCYMKALYALFLYRKEKLFK</sequence>
<dbReference type="InterPro" id="IPR029044">
    <property type="entry name" value="Nucleotide-diphossugar_trans"/>
</dbReference>
<gene>
    <name evidence="10" type="ORF">EB837_09405</name>
</gene>
<dbReference type="AlphaFoldDB" id="A0A3N2S6U6"/>
<dbReference type="GO" id="GO:0008918">
    <property type="term" value="F:lipopolysaccharide 3-alpha-galactosyltransferase activity"/>
    <property type="evidence" value="ECO:0007669"/>
    <property type="project" value="InterPro"/>
</dbReference>
<dbReference type="InterPro" id="IPR013645">
    <property type="entry name" value="Glyco_transf_8N"/>
</dbReference>
<keyword evidence="5 10" id="KW-0808">Transferase</keyword>
<dbReference type="InterPro" id="IPR050748">
    <property type="entry name" value="Glycosyltrans_8_dom-fam"/>
</dbReference>
<dbReference type="Pfam" id="PF01501">
    <property type="entry name" value="Glyco_transf_8"/>
    <property type="match status" value="1"/>
</dbReference>
<evidence type="ECO:0000259" key="9">
    <source>
        <dbReference type="Pfam" id="PF08437"/>
    </source>
</evidence>
<name>A0A3N2S6U6_9ENTR</name>
<dbReference type="PANTHER" id="PTHR13778:SF47">
    <property type="entry name" value="LIPOPOLYSACCHARIDE 1,3-GALACTOSYLTRANSFERASE"/>
    <property type="match status" value="1"/>
</dbReference>
<evidence type="ECO:0000313" key="10">
    <source>
        <dbReference type="EMBL" id="ROU15328.1"/>
    </source>
</evidence>
<dbReference type="OrthoDB" id="9807549at2"/>
<keyword evidence="8" id="KW-0448">Lipopolysaccharide biosynthesis</keyword>
<evidence type="ECO:0000256" key="1">
    <source>
        <dbReference type="ARBA" id="ARBA00001946"/>
    </source>
</evidence>
<comment type="pathway">
    <text evidence="2">Bacterial outer membrane biogenesis; LPS core biosynthesis.</text>
</comment>
<evidence type="ECO:0000256" key="5">
    <source>
        <dbReference type="ARBA" id="ARBA00022679"/>
    </source>
</evidence>
<dbReference type="RefSeq" id="WP_123651043.1">
    <property type="nucleotide sequence ID" value="NZ_RHFN01000007.1"/>
</dbReference>
<evidence type="ECO:0000256" key="3">
    <source>
        <dbReference type="ARBA" id="ARBA00006351"/>
    </source>
</evidence>
<comment type="similarity">
    <text evidence="3">Belongs to the glycosyltransferase 8 family.</text>
</comment>
<dbReference type="InterPro" id="IPR002495">
    <property type="entry name" value="Glyco_trans_8"/>
</dbReference>
<keyword evidence="7" id="KW-0460">Magnesium</keyword>
<keyword evidence="4" id="KW-0328">Glycosyltransferase</keyword>
<dbReference type="Gene3D" id="3.90.550.10">
    <property type="entry name" value="Spore Coat Polysaccharide Biosynthesis Protein SpsA, Chain A"/>
    <property type="match status" value="1"/>
</dbReference>
<evidence type="ECO:0000256" key="2">
    <source>
        <dbReference type="ARBA" id="ARBA00004713"/>
    </source>
</evidence>
<evidence type="ECO:0000313" key="11">
    <source>
        <dbReference type="Proteomes" id="UP000268051"/>
    </source>
</evidence>
<evidence type="ECO:0000256" key="8">
    <source>
        <dbReference type="ARBA" id="ARBA00022985"/>
    </source>
</evidence>
<organism evidence="10 11">
    <name type="scientific">Kluyvera ascorbata</name>
    <dbReference type="NCBI Taxonomy" id="51288"/>
    <lineage>
        <taxon>Bacteria</taxon>
        <taxon>Pseudomonadati</taxon>
        <taxon>Pseudomonadota</taxon>
        <taxon>Gammaproteobacteria</taxon>
        <taxon>Enterobacterales</taxon>
        <taxon>Enterobacteriaceae</taxon>
        <taxon>Kluyvera</taxon>
    </lineage>
</organism>
<dbReference type="GO" id="GO:0046872">
    <property type="term" value="F:metal ion binding"/>
    <property type="evidence" value="ECO:0007669"/>
    <property type="project" value="UniProtKB-KW"/>
</dbReference>
<comment type="cofactor">
    <cofactor evidence="1">
        <name>Mg(2+)</name>
        <dbReference type="ChEBI" id="CHEBI:18420"/>
    </cofactor>
</comment>